<accession>A0A2P6PEB6</accession>
<feature type="chain" id="PRO_5015175120" evidence="12">
    <location>
        <begin position="24"/>
        <end position="186"/>
    </location>
</feature>
<evidence type="ECO:0000256" key="11">
    <source>
        <dbReference type="ARBA" id="ARBA00023288"/>
    </source>
</evidence>
<dbReference type="Proteomes" id="UP000238479">
    <property type="component" value="Chromosome 7"/>
</dbReference>
<dbReference type="SUPFAM" id="SSF47699">
    <property type="entry name" value="Bifunctional inhibitor/lipid-transfer protein/seed storage 2S albumin"/>
    <property type="match status" value="1"/>
</dbReference>
<feature type="signal peptide" evidence="12">
    <location>
        <begin position="1"/>
        <end position="23"/>
    </location>
</feature>
<dbReference type="STRING" id="74649.A0A2P6PEB6"/>
<evidence type="ECO:0000256" key="4">
    <source>
        <dbReference type="ARBA" id="ARBA00022448"/>
    </source>
</evidence>
<dbReference type="PANTHER" id="PTHR33044">
    <property type="entry name" value="BIFUNCTIONAL INHIBITOR/LIPID-TRANSFER PROTEIN/SEED STORAGE 2S ALBUMIN SUPERFAMILY PROTEIN-RELATED"/>
    <property type="match status" value="1"/>
</dbReference>
<evidence type="ECO:0000256" key="8">
    <source>
        <dbReference type="ARBA" id="ARBA00023121"/>
    </source>
</evidence>
<evidence type="ECO:0000313" key="15">
    <source>
        <dbReference type="Proteomes" id="UP000238479"/>
    </source>
</evidence>
<comment type="caution">
    <text evidence="14">The sequence shown here is derived from an EMBL/GenBank/DDBJ whole genome shotgun (WGS) entry which is preliminary data.</text>
</comment>
<keyword evidence="4" id="KW-0813">Transport</keyword>
<dbReference type="Pfam" id="PF14368">
    <property type="entry name" value="LTP_2"/>
    <property type="match status" value="1"/>
</dbReference>
<keyword evidence="15" id="KW-1185">Reference proteome</keyword>
<dbReference type="GO" id="GO:0008289">
    <property type="term" value="F:lipid binding"/>
    <property type="evidence" value="ECO:0007669"/>
    <property type="project" value="UniProtKB-KW"/>
</dbReference>
<evidence type="ECO:0000259" key="13">
    <source>
        <dbReference type="SMART" id="SM00499"/>
    </source>
</evidence>
<evidence type="ECO:0000256" key="5">
    <source>
        <dbReference type="ARBA" id="ARBA00022475"/>
    </source>
</evidence>
<dbReference type="GO" id="GO:0005886">
    <property type="term" value="C:plasma membrane"/>
    <property type="evidence" value="ECO:0007669"/>
    <property type="project" value="UniProtKB-SubCell"/>
</dbReference>
<dbReference type="Gramene" id="PRQ20263">
    <property type="protein sequence ID" value="PRQ20263"/>
    <property type="gene ID" value="RchiOBHm_Chr7g0226231"/>
</dbReference>
<dbReference type="CDD" id="cd00010">
    <property type="entry name" value="AAI_LTSS"/>
    <property type="match status" value="1"/>
</dbReference>
<dbReference type="InterPro" id="IPR043325">
    <property type="entry name" value="LTSS"/>
</dbReference>
<keyword evidence="8" id="KW-0446">Lipid-binding</keyword>
<keyword evidence="6" id="KW-0472">Membrane</keyword>
<dbReference type="GO" id="GO:0098552">
    <property type="term" value="C:side of membrane"/>
    <property type="evidence" value="ECO:0007669"/>
    <property type="project" value="UniProtKB-KW"/>
</dbReference>
<dbReference type="EMBL" id="PDCK01000045">
    <property type="protein sequence ID" value="PRQ20263.1"/>
    <property type="molecule type" value="Genomic_DNA"/>
</dbReference>
<organism evidence="14 15">
    <name type="scientific">Rosa chinensis</name>
    <name type="common">China rose</name>
    <dbReference type="NCBI Taxonomy" id="74649"/>
    <lineage>
        <taxon>Eukaryota</taxon>
        <taxon>Viridiplantae</taxon>
        <taxon>Streptophyta</taxon>
        <taxon>Embryophyta</taxon>
        <taxon>Tracheophyta</taxon>
        <taxon>Spermatophyta</taxon>
        <taxon>Magnoliopsida</taxon>
        <taxon>eudicotyledons</taxon>
        <taxon>Gunneridae</taxon>
        <taxon>Pentapetalae</taxon>
        <taxon>rosids</taxon>
        <taxon>fabids</taxon>
        <taxon>Rosales</taxon>
        <taxon>Rosaceae</taxon>
        <taxon>Rosoideae</taxon>
        <taxon>Rosoideae incertae sedis</taxon>
        <taxon>Rosa</taxon>
    </lineage>
</organism>
<gene>
    <name evidence="14" type="ORF">RchiOBHm_Chr7g0226231</name>
</gene>
<dbReference type="OrthoDB" id="659547at2759"/>
<evidence type="ECO:0000256" key="9">
    <source>
        <dbReference type="ARBA" id="ARBA00023157"/>
    </source>
</evidence>
<dbReference type="FunFam" id="1.10.110.10:FF:000001">
    <property type="entry name" value="Bifunctional inhibitor/lipid-transfer protein/seed storage 2S albumin superfamily protein"/>
    <property type="match status" value="1"/>
</dbReference>
<dbReference type="InterPro" id="IPR000528">
    <property type="entry name" value="Plant_nsLTP"/>
</dbReference>
<proteinExistence type="inferred from homology"/>
<keyword evidence="5" id="KW-1003">Cell membrane</keyword>
<dbReference type="SMART" id="SM00499">
    <property type="entry name" value="AAI"/>
    <property type="match status" value="1"/>
</dbReference>
<dbReference type="InterPro" id="IPR016140">
    <property type="entry name" value="Bifunc_inhib/LTP/seed_store"/>
</dbReference>
<evidence type="ECO:0000256" key="6">
    <source>
        <dbReference type="ARBA" id="ARBA00022622"/>
    </source>
</evidence>
<comment type="subcellular location">
    <subcellularLocation>
        <location evidence="2">Cell membrane</location>
        <topology evidence="2">Lipid-anchor</topology>
        <topology evidence="2">GPI-anchor</topology>
    </subcellularLocation>
</comment>
<evidence type="ECO:0000256" key="2">
    <source>
        <dbReference type="ARBA" id="ARBA00004609"/>
    </source>
</evidence>
<evidence type="ECO:0000313" key="14">
    <source>
        <dbReference type="EMBL" id="PRQ20263.1"/>
    </source>
</evidence>
<feature type="domain" description="Bifunctional inhibitor/plant lipid transfer protein/seed storage helical" evidence="13">
    <location>
        <begin position="38"/>
        <end position="116"/>
    </location>
</feature>
<keyword evidence="9" id="KW-1015">Disulfide bond</keyword>
<keyword evidence="11" id="KW-0449">Lipoprotein</keyword>
<dbReference type="GO" id="GO:0006869">
    <property type="term" value="P:lipid transport"/>
    <property type="evidence" value="ECO:0007669"/>
    <property type="project" value="InterPro"/>
</dbReference>
<evidence type="ECO:0000256" key="10">
    <source>
        <dbReference type="ARBA" id="ARBA00023180"/>
    </source>
</evidence>
<dbReference type="AlphaFoldDB" id="A0A2P6PEB6"/>
<keyword evidence="7 12" id="KW-0732">Signal</keyword>
<name>A0A2P6PEB6_ROSCH</name>
<evidence type="ECO:0000256" key="12">
    <source>
        <dbReference type="SAM" id="SignalP"/>
    </source>
</evidence>
<keyword evidence="10" id="KW-0325">Glycoprotein</keyword>
<comment type="similarity">
    <text evidence="3">Belongs to the plant LTP family.</text>
</comment>
<evidence type="ECO:0000256" key="7">
    <source>
        <dbReference type="ARBA" id="ARBA00022729"/>
    </source>
</evidence>
<evidence type="ECO:0000256" key="3">
    <source>
        <dbReference type="ARBA" id="ARBA00009748"/>
    </source>
</evidence>
<keyword evidence="6" id="KW-0336">GPI-anchor</keyword>
<dbReference type="Gene3D" id="1.10.110.10">
    <property type="entry name" value="Plant lipid-transfer and hydrophobic proteins"/>
    <property type="match status" value="1"/>
</dbReference>
<dbReference type="OMA" id="EPECICE"/>
<dbReference type="PRINTS" id="PR00382">
    <property type="entry name" value="LIPIDTRNSFER"/>
</dbReference>
<protein>
    <submittedName>
        <fullName evidence="14">Putative plant lipid transfer protein/Par allergen</fullName>
    </submittedName>
</protein>
<sequence>MAPSRLSLSLALLLVAVWGFVHGHSASSRGAPAPAVDCSSLILNMADCLSFVSNGSKAEKPEGSCCTGLKTVLKADAACLCEAFKSSAQLGVVLNITKAMSLPAACKVSAPSATNCGLSVSPAGAPVATLSPLSAPTSAAAAPESPAAAGGNVLAPAASPVNSASAMLFSSVTLFLGLLVASLPYF</sequence>
<dbReference type="InterPro" id="IPR036312">
    <property type="entry name" value="Bifun_inhib/LTP/seed_sf"/>
</dbReference>
<evidence type="ECO:0000256" key="1">
    <source>
        <dbReference type="ARBA" id="ARBA00003211"/>
    </source>
</evidence>
<comment type="function">
    <text evidence="1">Plant non-specific lipid-transfer proteins transfer phospholipids as well as galactolipids across membranes. May play a role in wax or cutin deposition in the cell walls of expanding epidermal cells and certain secretory tissues.</text>
</comment>
<reference evidence="14 15" key="1">
    <citation type="journal article" date="2018" name="Nat. Genet.">
        <title>The Rosa genome provides new insights in the design of modern roses.</title>
        <authorList>
            <person name="Bendahmane M."/>
        </authorList>
    </citation>
    <scope>NUCLEOTIDE SEQUENCE [LARGE SCALE GENOMIC DNA]</scope>
    <source>
        <strain evidence="15">cv. Old Blush</strain>
    </source>
</reference>